<comment type="subcellular location">
    <subcellularLocation>
        <location evidence="1">Nucleus</location>
    </subcellularLocation>
</comment>
<proteinExistence type="predicted"/>
<feature type="region of interest" description="Disordered" evidence="4">
    <location>
        <begin position="56"/>
        <end position="87"/>
    </location>
</feature>
<dbReference type="Proteomes" id="UP000070720">
    <property type="component" value="Chromosome 3"/>
</dbReference>
<dbReference type="OrthoDB" id="2269373at2759"/>
<reference evidence="7 8" key="2">
    <citation type="journal article" date="2010" name="Nature">
        <title>Comparative genomics reveals mobile pathogenicity chromosomes in Fusarium.</title>
        <authorList>
            <person name="Ma L.J."/>
            <person name="van der Does H.C."/>
            <person name="Borkovich K.A."/>
            <person name="Coleman J.J."/>
            <person name="Daboussi M.J."/>
            <person name="Di Pietro A."/>
            <person name="Dufresne M."/>
            <person name="Freitag M."/>
            <person name="Grabherr M."/>
            <person name="Henrissat B."/>
            <person name="Houterman P.M."/>
            <person name="Kang S."/>
            <person name="Shim W.B."/>
            <person name="Woloshuk C."/>
            <person name="Xie X."/>
            <person name="Xu J.R."/>
            <person name="Antoniw J."/>
            <person name="Baker S.E."/>
            <person name="Bluhm B.H."/>
            <person name="Breakspear A."/>
            <person name="Brown D.W."/>
            <person name="Butchko R.A."/>
            <person name="Chapman S."/>
            <person name="Coulson R."/>
            <person name="Coutinho P.M."/>
            <person name="Danchin E.G."/>
            <person name="Diener A."/>
            <person name="Gale L.R."/>
            <person name="Gardiner D.M."/>
            <person name="Goff S."/>
            <person name="Hammond-Kosack K.E."/>
            <person name="Hilburn K."/>
            <person name="Hua-Van A."/>
            <person name="Jonkers W."/>
            <person name="Kazan K."/>
            <person name="Kodira C.D."/>
            <person name="Koehrsen M."/>
            <person name="Kumar L."/>
            <person name="Lee Y.H."/>
            <person name="Li L."/>
            <person name="Manners J.M."/>
            <person name="Miranda-Saavedra D."/>
            <person name="Mukherjee M."/>
            <person name="Park G."/>
            <person name="Park J."/>
            <person name="Park S.Y."/>
            <person name="Proctor R.H."/>
            <person name="Regev A."/>
            <person name="Ruiz-Roldan M.C."/>
            <person name="Sain D."/>
            <person name="Sakthikumar S."/>
            <person name="Sykes S."/>
            <person name="Schwartz D.C."/>
            <person name="Turgeon B.G."/>
            <person name="Wapinski I."/>
            <person name="Yoder O."/>
            <person name="Young S."/>
            <person name="Zeng Q."/>
            <person name="Zhou S."/>
            <person name="Galagan J."/>
            <person name="Cuomo C.A."/>
            <person name="Kistler H.C."/>
            <person name="Rep M."/>
        </authorList>
    </citation>
    <scope>GENOME REANNOTATION</scope>
    <source>
        <strain evidence="8">ATCC MYA-4620 / CBS 123657 / FGSC 9075 / NRRL 31084 / PH-1</strain>
        <strain evidence="7">PH-1 / ATCC MYA-4620 / FGSC 9075 / NRRL 31084</strain>
    </source>
</reference>
<dbReference type="GO" id="GO:0005634">
    <property type="term" value="C:nucleus"/>
    <property type="evidence" value="ECO:0007669"/>
    <property type="project" value="UniProtKB-SubCell"/>
</dbReference>
<dbReference type="PANTHER" id="PTHR31001">
    <property type="entry name" value="UNCHARACTERIZED TRANSCRIPTIONAL REGULATORY PROTEIN"/>
    <property type="match status" value="1"/>
</dbReference>
<dbReference type="GO" id="GO:0006351">
    <property type="term" value="P:DNA-templated transcription"/>
    <property type="evidence" value="ECO:0007669"/>
    <property type="project" value="InterPro"/>
</dbReference>
<protein>
    <submittedName>
        <fullName evidence="6">Chromosome 3, complete genome</fullName>
    </submittedName>
</protein>
<gene>
    <name evidence="7" type="primary">FG11093.1</name>
    <name evidence="6" type="ORF">FGRAMPH1_01T21207</name>
</gene>
<dbReference type="SUPFAM" id="SSF57701">
    <property type="entry name" value="Zn2/Cys6 DNA-binding domain"/>
    <property type="match status" value="1"/>
</dbReference>
<dbReference type="KEGG" id="fgr:FGSG_11093"/>
<dbReference type="EMBL" id="HG970334">
    <property type="protein sequence ID" value="CEF86687.1"/>
    <property type="molecule type" value="Genomic_DNA"/>
</dbReference>
<dbReference type="GO" id="GO:0008270">
    <property type="term" value="F:zinc ion binding"/>
    <property type="evidence" value="ECO:0007669"/>
    <property type="project" value="InterPro"/>
</dbReference>
<dbReference type="PHI-base" id="PHI:1777"/>
<dbReference type="InterPro" id="IPR007219">
    <property type="entry name" value="XnlR_reg_dom"/>
</dbReference>
<feature type="compositionally biased region" description="Polar residues" evidence="4">
    <location>
        <begin position="77"/>
        <end position="87"/>
    </location>
</feature>
<dbReference type="InterPro" id="IPR001138">
    <property type="entry name" value="Zn2Cys6_DnaBD"/>
</dbReference>
<dbReference type="SMART" id="SM00906">
    <property type="entry name" value="Fungal_trans"/>
    <property type="match status" value="1"/>
</dbReference>
<reference evidence="6 8" key="3">
    <citation type="journal article" date="2015" name="BMC Genomics">
        <title>The completed genome sequence of the pathogenic ascomycete fungus Fusarium graminearum.</title>
        <authorList>
            <person name="King R."/>
            <person name="Urban M."/>
            <person name="Hammond-Kosack M.C."/>
            <person name="Hassani-Pak K."/>
            <person name="Hammond-Kosack K.E."/>
        </authorList>
    </citation>
    <scope>NUCLEOTIDE SEQUENCE [LARGE SCALE GENOMIC DNA]</scope>
    <source>
        <strain evidence="8">ATCC MYA-4620 / CBS 123657 / FGSC 9075 / NRRL 31084 / PH-1</strain>
        <strain evidence="6">PH-1</strain>
    </source>
</reference>
<dbReference type="InterPro" id="IPR036864">
    <property type="entry name" value="Zn2-C6_fun-type_DNA-bd_sf"/>
</dbReference>
<dbReference type="RefSeq" id="XP_011325264.1">
    <property type="nucleotide sequence ID" value="XM_011326962.1"/>
</dbReference>
<evidence type="ECO:0000256" key="1">
    <source>
        <dbReference type="ARBA" id="ARBA00004123"/>
    </source>
</evidence>
<evidence type="ECO:0000313" key="7">
    <source>
        <dbReference type="EnsemblFungi" id="CEF86687"/>
    </source>
</evidence>
<keyword evidence="2" id="KW-0479">Metal-binding</keyword>
<dbReference type="CDD" id="cd12148">
    <property type="entry name" value="fungal_TF_MHR"/>
    <property type="match status" value="1"/>
</dbReference>
<organism evidence="6 8">
    <name type="scientific">Gibberella zeae (strain ATCC MYA-4620 / CBS 123657 / FGSC 9075 / NRRL 31084 / PH-1)</name>
    <name type="common">Wheat head blight fungus</name>
    <name type="synonym">Fusarium graminearum</name>
    <dbReference type="NCBI Taxonomy" id="229533"/>
    <lineage>
        <taxon>Eukaryota</taxon>
        <taxon>Fungi</taxon>
        <taxon>Dikarya</taxon>
        <taxon>Ascomycota</taxon>
        <taxon>Pezizomycotina</taxon>
        <taxon>Sordariomycetes</taxon>
        <taxon>Hypocreomycetidae</taxon>
        <taxon>Hypocreales</taxon>
        <taxon>Nectriaceae</taxon>
        <taxon>Fusarium</taxon>
    </lineage>
</organism>
<dbReference type="HOGENOM" id="CLU_004083_5_4_1"/>
<keyword evidence="3" id="KW-0539">Nucleus</keyword>
<dbReference type="PANTHER" id="PTHR31001:SF85">
    <property type="entry name" value="ZN(II)2CYS6 TRANSCRIPTION FACTOR (EUROFUNG)"/>
    <property type="match status" value="1"/>
</dbReference>
<dbReference type="AlphaFoldDB" id="I1S2U0"/>
<evidence type="ECO:0000259" key="5">
    <source>
        <dbReference type="PROSITE" id="PS50048"/>
    </source>
</evidence>
<evidence type="ECO:0000256" key="4">
    <source>
        <dbReference type="SAM" id="MobiDB-lite"/>
    </source>
</evidence>
<name>I1S2U0_GIBZE</name>
<accession>I1S2U0</accession>
<evidence type="ECO:0000313" key="6">
    <source>
        <dbReference type="EMBL" id="CEF86687.1"/>
    </source>
</evidence>
<dbReference type="EnsemblFungi" id="CEF86687">
    <property type="protein sequence ID" value="CEF86687"/>
    <property type="gene ID" value="FGRRES_11093"/>
</dbReference>
<dbReference type="VEuPathDB" id="FungiDB:FGRAMPH1_01G21207"/>
<reference evidence="7 8" key="1">
    <citation type="journal article" date="2007" name="Science">
        <title>The Fusarium graminearum genome reveals a link between localized polymorphism and pathogen specialization.</title>
        <authorList>
            <person name="Cuomo C.A."/>
            <person name="Gueldener U."/>
            <person name="Xu J.-R."/>
            <person name="Trail F."/>
            <person name="Turgeon B.G."/>
            <person name="Di Pietro A."/>
            <person name="Walton J.D."/>
            <person name="Ma L.-J."/>
            <person name="Baker S.E."/>
            <person name="Rep M."/>
            <person name="Adam G."/>
            <person name="Antoniw J."/>
            <person name="Baldwin T."/>
            <person name="Calvo S.E."/>
            <person name="Chang Y.-L."/>
            <person name="DeCaprio D."/>
            <person name="Gale L.R."/>
            <person name="Gnerre S."/>
            <person name="Goswami R.S."/>
            <person name="Hammond-Kosack K."/>
            <person name="Harris L.J."/>
            <person name="Hilburn K."/>
            <person name="Kennell J.C."/>
            <person name="Kroken S."/>
            <person name="Magnuson J.K."/>
            <person name="Mannhaupt G."/>
            <person name="Mauceli E.W."/>
            <person name="Mewes H.-W."/>
            <person name="Mitterbauer R."/>
            <person name="Muehlbauer G."/>
            <person name="Muensterkoetter M."/>
            <person name="Nelson D."/>
            <person name="O'Donnell K."/>
            <person name="Ouellet T."/>
            <person name="Qi W."/>
            <person name="Quesneville H."/>
            <person name="Roncero M.I.G."/>
            <person name="Seong K.-Y."/>
            <person name="Tetko I.V."/>
            <person name="Urban M."/>
            <person name="Waalwijk C."/>
            <person name="Ward T.J."/>
            <person name="Yao J."/>
            <person name="Birren B.W."/>
            <person name="Kistler H.C."/>
        </authorList>
    </citation>
    <scope>NUCLEOTIDE SEQUENCE [LARGE SCALE GENOMIC DNA]</scope>
    <source>
        <strain evidence="8">ATCC MYA-4620 / CBS 123657 / FGSC 9075 / NRRL 31084 / PH-1</strain>
        <strain evidence="7">PH-1 / ATCC MYA-4620 / FGSC 9075 / NRRL 31084</strain>
    </source>
</reference>
<dbReference type="Gene3D" id="4.10.240.10">
    <property type="entry name" value="Zn(2)-C6 fungal-type DNA-binding domain"/>
    <property type="match status" value="1"/>
</dbReference>
<reference evidence="7" key="4">
    <citation type="submission" date="2017-01" db="UniProtKB">
        <authorList>
            <consortium name="EnsemblFungi"/>
        </authorList>
    </citation>
    <scope>IDENTIFICATION</scope>
    <source>
        <strain evidence="7">PH-1 / ATCC MYA-4620 / FGSC 9075 / NRRL 31084</strain>
    </source>
</reference>
<dbReference type="InParanoid" id="I1S2U0"/>
<evidence type="ECO:0000256" key="2">
    <source>
        <dbReference type="ARBA" id="ARBA00022723"/>
    </source>
</evidence>
<keyword evidence="8" id="KW-1185">Reference proteome</keyword>
<feature type="domain" description="Zn(2)-C6 fungal-type" evidence="5">
    <location>
        <begin position="5"/>
        <end position="36"/>
    </location>
</feature>
<dbReference type="InterPro" id="IPR050613">
    <property type="entry name" value="Sec_Metabolite_Reg"/>
</dbReference>
<dbReference type="PROSITE" id="PS00463">
    <property type="entry name" value="ZN2_CY6_FUNGAL_1"/>
    <property type="match status" value="1"/>
</dbReference>
<dbReference type="GO" id="GO:0000981">
    <property type="term" value="F:DNA-binding transcription factor activity, RNA polymerase II-specific"/>
    <property type="evidence" value="ECO:0007669"/>
    <property type="project" value="InterPro"/>
</dbReference>
<evidence type="ECO:0000256" key="3">
    <source>
        <dbReference type="ARBA" id="ARBA00023242"/>
    </source>
</evidence>
<accession>A0A098DZB5</accession>
<dbReference type="Pfam" id="PF04082">
    <property type="entry name" value="Fungal_trans"/>
    <property type="match status" value="1"/>
</dbReference>
<dbReference type="SMART" id="SM00066">
    <property type="entry name" value="GAL4"/>
    <property type="match status" value="1"/>
</dbReference>
<dbReference type="Pfam" id="PF00172">
    <property type="entry name" value="Zn_clus"/>
    <property type="match status" value="1"/>
</dbReference>
<sequence>MRSQACEPCAKRKVKCDRAEPPCSNCKRRKNDTCIYPELSPFERIKKLEDIVRSLGGDPASENAESPLENRQRPKGSVSTDSSHVQTPVMVQQEGKAVYHESEGWQTWIDVNKLYQGTKAPFNPADPRGSALSPAKFLPHAFNGSPWRDNSLISESLSLQMPTLEGVKLWDVFMERVEPVVKINFKWTLSHLKAAISDGDKWDRLEDGERALILSTRLFAAVKGYPHSLATIKAFCFYIKANIDALTSRSLWTLMGLVSRSAEQLGIHRDGTVLGLSPIETEERRRIWWQLQHLDLILSLKNGVTPLSFGTAWDVKLPLNIEDEDLDPNAKDPPKQRTGLTGFAYTCFTYYLLEAQRGFRITQARQATAGEGSLLGCLADSMIDGLEKGLNENFLQYCDPINPLHTLLQISARAVVNILRLRKYHEAKMRSNSADDKCHSEHFNLCVQAMRYQAVSYANPLLQKFRWLAETSFVWYAHVTIIQSAWSLLEDLYTSAHHLTDMSEDRRVSHAAKSVIATWNECRQKPGLEYMEKPKFVSDLEELLAQDERNIAGDAGRKENQMDTVMDFGQGRTGDDDLQPFGFEFADIDWAFWDSIS</sequence>
<evidence type="ECO:0000313" key="8">
    <source>
        <dbReference type="Proteomes" id="UP000070720"/>
    </source>
</evidence>
<dbReference type="eggNOG" id="ENOG502RSID">
    <property type="taxonomic scope" value="Eukaryota"/>
</dbReference>
<dbReference type="GO" id="GO:0003677">
    <property type="term" value="F:DNA binding"/>
    <property type="evidence" value="ECO:0007669"/>
    <property type="project" value="InterPro"/>
</dbReference>
<dbReference type="PROSITE" id="PS50048">
    <property type="entry name" value="ZN2_CY6_FUNGAL_2"/>
    <property type="match status" value="1"/>
</dbReference>
<dbReference type="CDD" id="cd00067">
    <property type="entry name" value="GAL4"/>
    <property type="match status" value="1"/>
</dbReference>